<evidence type="ECO:0000313" key="1">
    <source>
        <dbReference type="EMBL" id="AVN64355.1"/>
    </source>
</evidence>
<name>A0A2R3P7A5_MESFO</name>
<evidence type="ECO:0000313" key="2">
    <source>
        <dbReference type="Proteomes" id="UP000239216"/>
    </source>
</evidence>
<dbReference type="Proteomes" id="UP000239216">
    <property type="component" value="Chromosome"/>
</dbReference>
<gene>
    <name evidence="1" type="ORF">CG003_01590</name>
</gene>
<organism evidence="1 2">
    <name type="scientific">Mesoplasma florum</name>
    <name type="common">Acholeplasma florum</name>
    <dbReference type="NCBI Taxonomy" id="2151"/>
    <lineage>
        <taxon>Bacteria</taxon>
        <taxon>Bacillati</taxon>
        <taxon>Mycoplasmatota</taxon>
        <taxon>Mollicutes</taxon>
        <taxon>Entomoplasmatales</taxon>
        <taxon>Entomoplasmataceae</taxon>
        <taxon>Mesoplasma</taxon>
    </lineage>
</organism>
<reference evidence="1 2" key="1">
    <citation type="submission" date="2017-07" db="EMBL/GenBank/DDBJ databases">
        <title>Comparative genomic analysis of Mesoplasma florum.</title>
        <authorList>
            <person name="Baby V."/>
            <person name="Lachance J.-C."/>
            <person name="Gagnon J."/>
            <person name="Lucier J.-F."/>
            <person name="Matteau D."/>
            <person name="Knight T.F."/>
            <person name="Rodrigue S."/>
        </authorList>
    </citation>
    <scope>NUCLEOTIDE SEQUENCE [LARGE SCALE GENOMIC DNA]</scope>
    <source>
        <strain evidence="1 2">CnuA-2</strain>
    </source>
</reference>
<dbReference type="AlphaFoldDB" id="A0A2R3P7A5"/>
<accession>A0A2R3P7A5</accession>
<protein>
    <submittedName>
        <fullName evidence="1">Uncharacterized protein</fullName>
    </submittedName>
</protein>
<sequence length="424" mass="50034">MKKNKRKILASFIILLLIVVWSLFLGIMIVNGGENSSSKKIISFQEVKTDVDKYTNDNTFYDFKSYQDGLNDLNLEGVNLTAYQILLENKQSSELTTLRVEVIFKLEENYKWKELISGDQKVEYQVVIDKRQIVNKQELFDYVQNSLNEQEYLSQEELNVRFEYIKQDYEKKYPDIKLDLSTNTNINGENKTKWTIDIEASIDFNLYKWNDGVEEKFIMKEIKITKDISKLVYQEEIKKELNEIIEKINTNSIKNYSINEVIQEVDQNYFKSANEKLKGTYILNQTAEYQQQTEDGFNIYTLKIKIGLNDGYKWEHDRSKEVKEFSFQNIKINTKIIDLNQVIDDLKVLTSMKFQNTSELEEKIEEISKSSKGYNLDLINKDETMKVNFIANLQISLNEDYVWNDQENTNENITIKLVINKIEK</sequence>
<dbReference type="RefSeq" id="WP_029512157.1">
    <property type="nucleotide sequence ID" value="NZ_CP022513.1"/>
</dbReference>
<proteinExistence type="predicted"/>
<dbReference type="EMBL" id="CP022513">
    <property type="protein sequence ID" value="AVN64355.1"/>
    <property type="molecule type" value="Genomic_DNA"/>
</dbReference>